<dbReference type="GO" id="GO:0003677">
    <property type="term" value="F:DNA binding"/>
    <property type="evidence" value="ECO:0007669"/>
    <property type="project" value="InterPro"/>
</dbReference>
<dbReference type="NCBIfam" id="TIGR02684">
    <property type="entry name" value="dnstrm_HI1420"/>
    <property type="match status" value="1"/>
</dbReference>
<dbReference type="PANTHER" id="PTHR40275">
    <property type="entry name" value="SSL7038 PROTEIN"/>
    <property type="match status" value="1"/>
</dbReference>
<dbReference type="PANTHER" id="PTHR40275:SF1">
    <property type="entry name" value="SSL7038 PROTEIN"/>
    <property type="match status" value="1"/>
</dbReference>
<sequence>MPLKTYPFDSSRYLGDDQSQRELLADAMGTGDAVYIAHAVGVVARARGMTSIAEEAGVPREALYAALADDQNPDVNTLLDVLKRLGIKSSTLAAE</sequence>
<dbReference type="Pfam" id="PF21716">
    <property type="entry name" value="dnstrm_HI1420"/>
    <property type="match status" value="1"/>
</dbReference>
<keyword evidence="2" id="KW-1185">Reference proteome</keyword>
<dbReference type="RefSeq" id="WP_106773878.1">
    <property type="nucleotide sequence ID" value="NZ_PXYK01000019.1"/>
</dbReference>
<dbReference type="InterPro" id="IPR014057">
    <property type="entry name" value="HI1420"/>
</dbReference>
<dbReference type="SUPFAM" id="SSF47413">
    <property type="entry name" value="lambda repressor-like DNA-binding domains"/>
    <property type="match status" value="1"/>
</dbReference>
<protein>
    <submittedName>
        <fullName evidence="1">Putative addiction module antidote protein</fullName>
    </submittedName>
</protein>
<evidence type="ECO:0000313" key="2">
    <source>
        <dbReference type="Proteomes" id="UP000241229"/>
    </source>
</evidence>
<dbReference type="InterPro" id="IPR010982">
    <property type="entry name" value="Lambda_DNA-bd_dom_sf"/>
</dbReference>
<organism evidence="1 2">
    <name type="scientific">Kumtagia ephedrae</name>
    <dbReference type="NCBI Taxonomy" id="2116701"/>
    <lineage>
        <taxon>Bacteria</taxon>
        <taxon>Pseudomonadati</taxon>
        <taxon>Pseudomonadota</taxon>
        <taxon>Alphaproteobacteria</taxon>
        <taxon>Hyphomicrobiales</taxon>
        <taxon>Phyllobacteriaceae</taxon>
        <taxon>Kumtagia</taxon>
    </lineage>
</organism>
<dbReference type="AlphaFoldDB" id="A0A2P7S3N8"/>
<dbReference type="OrthoDB" id="9798416at2"/>
<comment type="caution">
    <text evidence="1">The sequence shown here is derived from an EMBL/GenBank/DDBJ whole genome shotgun (WGS) entry which is preliminary data.</text>
</comment>
<name>A0A2P7S3N8_9HYPH</name>
<accession>A0A2P7S3N8</accession>
<reference evidence="1 2" key="1">
    <citation type="submission" date="2018-03" db="EMBL/GenBank/DDBJ databases">
        <title>The draft genome of Mesorhizobium sp. 6GN-30.</title>
        <authorList>
            <person name="Liu L."/>
            <person name="Li L."/>
            <person name="Wang T."/>
            <person name="Zhang X."/>
            <person name="Liang L."/>
        </authorList>
    </citation>
    <scope>NUCLEOTIDE SEQUENCE [LARGE SCALE GENOMIC DNA]</scope>
    <source>
        <strain evidence="1 2">6GN30</strain>
    </source>
</reference>
<proteinExistence type="predicted"/>
<evidence type="ECO:0000313" key="1">
    <source>
        <dbReference type="EMBL" id="PSJ57051.1"/>
    </source>
</evidence>
<dbReference type="EMBL" id="PXYK01000019">
    <property type="protein sequence ID" value="PSJ57051.1"/>
    <property type="molecule type" value="Genomic_DNA"/>
</dbReference>
<dbReference type="Proteomes" id="UP000241229">
    <property type="component" value="Unassembled WGS sequence"/>
</dbReference>
<gene>
    <name evidence="1" type="ORF">C7I84_19465</name>
</gene>